<evidence type="ECO:0000313" key="2">
    <source>
        <dbReference type="EMBL" id="OEU09016.1"/>
    </source>
</evidence>
<dbReference type="InParanoid" id="A0A1E7ET53"/>
<name>A0A1E7ET53_9STRA</name>
<feature type="compositionally biased region" description="Polar residues" evidence="1">
    <location>
        <begin position="114"/>
        <end position="126"/>
    </location>
</feature>
<feature type="compositionally biased region" description="Polar residues" evidence="1">
    <location>
        <begin position="190"/>
        <end position="200"/>
    </location>
</feature>
<dbReference type="EMBL" id="KV784378">
    <property type="protein sequence ID" value="OEU09016.1"/>
    <property type="molecule type" value="Genomic_DNA"/>
</dbReference>
<proteinExistence type="predicted"/>
<reference evidence="2 3" key="1">
    <citation type="submission" date="2016-09" db="EMBL/GenBank/DDBJ databases">
        <title>Extensive genetic diversity and differential bi-allelic expression allows diatom success in the polar Southern Ocean.</title>
        <authorList>
            <consortium name="DOE Joint Genome Institute"/>
            <person name="Mock T."/>
            <person name="Otillar R.P."/>
            <person name="Strauss J."/>
            <person name="Dupont C."/>
            <person name="Frickenhaus S."/>
            <person name="Maumus F."/>
            <person name="Mcmullan M."/>
            <person name="Sanges R."/>
            <person name="Schmutz J."/>
            <person name="Toseland A."/>
            <person name="Valas R."/>
            <person name="Veluchamy A."/>
            <person name="Ward B.J."/>
            <person name="Allen A."/>
            <person name="Barry K."/>
            <person name="Falciatore A."/>
            <person name="Ferrante M."/>
            <person name="Fortunato A.E."/>
            <person name="Gloeckner G."/>
            <person name="Gruber A."/>
            <person name="Hipkin R."/>
            <person name="Janech M."/>
            <person name="Kroth P."/>
            <person name="Leese F."/>
            <person name="Lindquist E."/>
            <person name="Lyon B.R."/>
            <person name="Martin J."/>
            <person name="Mayer C."/>
            <person name="Parker M."/>
            <person name="Quesneville H."/>
            <person name="Raymond J."/>
            <person name="Uhlig C."/>
            <person name="Valentin K.U."/>
            <person name="Worden A.Z."/>
            <person name="Armbrust E.V."/>
            <person name="Bowler C."/>
            <person name="Green B."/>
            <person name="Moulton V."/>
            <person name="Van Oosterhout C."/>
            <person name="Grigoriev I."/>
        </authorList>
    </citation>
    <scope>NUCLEOTIDE SEQUENCE [LARGE SCALE GENOMIC DNA]</scope>
    <source>
        <strain evidence="2 3">CCMP1102</strain>
    </source>
</reference>
<evidence type="ECO:0000313" key="3">
    <source>
        <dbReference type="Proteomes" id="UP000095751"/>
    </source>
</evidence>
<evidence type="ECO:0000256" key="1">
    <source>
        <dbReference type="SAM" id="MobiDB-lite"/>
    </source>
</evidence>
<gene>
    <name evidence="2" type="ORF">FRACYDRAFT_249360</name>
</gene>
<organism evidence="2 3">
    <name type="scientific">Fragilariopsis cylindrus CCMP1102</name>
    <dbReference type="NCBI Taxonomy" id="635003"/>
    <lineage>
        <taxon>Eukaryota</taxon>
        <taxon>Sar</taxon>
        <taxon>Stramenopiles</taxon>
        <taxon>Ochrophyta</taxon>
        <taxon>Bacillariophyta</taxon>
        <taxon>Bacillariophyceae</taxon>
        <taxon>Bacillariophycidae</taxon>
        <taxon>Bacillariales</taxon>
        <taxon>Bacillariaceae</taxon>
        <taxon>Fragilariopsis</taxon>
    </lineage>
</organism>
<protein>
    <submittedName>
        <fullName evidence="2">Uncharacterized protein</fullName>
    </submittedName>
</protein>
<dbReference type="KEGG" id="fcy:FRACYDRAFT_249360"/>
<keyword evidence="3" id="KW-1185">Reference proteome</keyword>
<dbReference type="AlphaFoldDB" id="A0A1E7ET53"/>
<feature type="compositionally biased region" description="Acidic residues" evidence="1">
    <location>
        <begin position="159"/>
        <end position="168"/>
    </location>
</feature>
<accession>A0A1E7ET53</accession>
<dbReference type="Proteomes" id="UP000095751">
    <property type="component" value="Unassembled WGS sequence"/>
</dbReference>
<feature type="compositionally biased region" description="Low complexity" evidence="1">
    <location>
        <begin position="169"/>
        <end position="189"/>
    </location>
</feature>
<feature type="region of interest" description="Disordered" evidence="1">
    <location>
        <begin position="217"/>
        <end position="253"/>
    </location>
</feature>
<sequence length="292" mass="31793">MCYQSHLQLTGTPYPTEEEESVVQEDTKLRHWRQRQLYQVILKALNNYSKGSCINSSSNTATTTINITSSKQEKEPTKFNYGGIGGTAGNNGSLARASRAAAIADTKVSFPEPSTITTPIAYNKTTTTRHDDDNEDEDEENVMVGQSTNKNCMNPFNALDDDDDDEINDNVTDNYSNNNSNTNTNTNTNGRQSLSKRNGSASGGMILPRFAPASFAVSGREGGGGSLSTTTTTTKGIITQTPPPTQSYLSGGQQQPRQQLCVFGGINEEREEIVYNDDDDDPDLLYIKKDSG</sequence>
<feature type="region of interest" description="Disordered" evidence="1">
    <location>
        <begin position="114"/>
        <end position="205"/>
    </location>
</feature>
<feature type="compositionally biased region" description="Low complexity" evidence="1">
    <location>
        <begin position="227"/>
        <end position="240"/>
    </location>
</feature>